<dbReference type="Proteomes" id="UP000550729">
    <property type="component" value="Unassembled WGS sequence"/>
</dbReference>
<reference evidence="3 4" key="1">
    <citation type="submission" date="2020-04" db="EMBL/GenBank/DDBJ databases">
        <title>Gordonia sp. nov. TBRC 11910.</title>
        <authorList>
            <person name="Suriyachadkun C."/>
        </authorList>
    </citation>
    <scope>NUCLEOTIDE SEQUENCE [LARGE SCALE GENOMIC DNA]</scope>
    <source>
        <strain evidence="3 4">TBRC 11910</strain>
    </source>
</reference>
<accession>A0A848KUG1</accession>
<comment type="caution">
    <text evidence="3">The sequence shown here is derived from an EMBL/GenBank/DDBJ whole genome shotgun (WGS) entry which is preliminary data.</text>
</comment>
<gene>
    <name evidence="3" type="ORF">HH308_15010</name>
</gene>
<dbReference type="GO" id="GO:0016301">
    <property type="term" value="F:kinase activity"/>
    <property type="evidence" value="ECO:0007669"/>
    <property type="project" value="UniProtKB-KW"/>
</dbReference>
<protein>
    <submittedName>
        <fullName evidence="3">Sensor histidine kinase</fullName>
    </submittedName>
</protein>
<dbReference type="SUPFAM" id="SSF55874">
    <property type="entry name" value="ATPase domain of HSP90 chaperone/DNA topoisomerase II/histidine kinase"/>
    <property type="match status" value="1"/>
</dbReference>
<dbReference type="Pfam" id="PF02518">
    <property type="entry name" value="HATPase_c"/>
    <property type="match status" value="1"/>
</dbReference>
<evidence type="ECO:0000313" key="3">
    <source>
        <dbReference type="EMBL" id="NMO02524.1"/>
    </source>
</evidence>
<feature type="transmembrane region" description="Helical" evidence="1">
    <location>
        <begin position="39"/>
        <end position="59"/>
    </location>
</feature>
<feature type="transmembrane region" description="Helical" evidence="1">
    <location>
        <begin position="177"/>
        <end position="202"/>
    </location>
</feature>
<evidence type="ECO:0000259" key="2">
    <source>
        <dbReference type="Pfam" id="PF02518"/>
    </source>
</evidence>
<dbReference type="AlphaFoldDB" id="A0A848KUG1"/>
<keyword evidence="3" id="KW-0418">Kinase</keyword>
<keyword evidence="1" id="KW-1133">Transmembrane helix</keyword>
<sequence length="418" mass="44523">MAADTALRRVAAPRPRTGLAWRVGVLDVGPAERRLARMFARFVSVGYLLFLLVLAPQIIEQSAWMPAWWTPTLVVVVWAPAFALGAVTFGQERWIAPTAALTALSFLVAPISWLLIAPGVVAPGGQAGAVPWMALMPGLAALAASLPWSTPFVAIHLLTICTLCQLVAHSSRGWNGATILVLDTLFSVGFCSVFVGGAVMAIRTGRHLDQATVTARRHAAAAAEAEAREVERERFDALVHDGVLSTLLLAATTGVDASLQRQATRTLAQIDGLRHADRRQDPLRTVEAVALLRAAATDADENITFRVLDPSSNHEVPAHVVRVVAAALGEAVRNSVRHASGPLVAARRWVVVEISDGALRVVVNDDGVGFDMKRIAHHRMGIKVSILGRMSQLDGGAAEVLSAPTEGTVVSLRWVAQA</sequence>
<proteinExistence type="predicted"/>
<keyword evidence="1" id="KW-0472">Membrane</keyword>
<name>A0A848KUG1_9ACTN</name>
<dbReference type="EMBL" id="JABBNB010000014">
    <property type="protein sequence ID" value="NMO02524.1"/>
    <property type="molecule type" value="Genomic_DNA"/>
</dbReference>
<evidence type="ECO:0000256" key="1">
    <source>
        <dbReference type="SAM" id="Phobius"/>
    </source>
</evidence>
<dbReference type="InterPro" id="IPR036890">
    <property type="entry name" value="HATPase_C_sf"/>
</dbReference>
<evidence type="ECO:0000313" key="4">
    <source>
        <dbReference type="Proteomes" id="UP000550729"/>
    </source>
</evidence>
<organism evidence="3 4">
    <name type="scientific">Gordonia asplenii</name>
    <dbReference type="NCBI Taxonomy" id="2725283"/>
    <lineage>
        <taxon>Bacteria</taxon>
        <taxon>Bacillati</taxon>
        <taxon>Actinomycetota</taxon>
        <taxon>Actinomycetes</taxon>
        <taxon>Mycobacteriales</taxon>
        <taxon>Gordoniaceae</taxon>
        <taxon>Gordonia</taxon>
    </lineage>
</organism>
<dbReference type="InterPro" id="IPR003594">
    <property type="entry name" value="HATPase_dom"/>
</dbReference>
<keyword evidence="4" id="KW-1185">Reference proteome</keyword>
<feature type="transmembrane region" description="Helical" evidence="1">
    <location>
        <begin position="65"/>
        <end position="87"/>
    </location>
</feature>
<feature type="domain" description="Histidine kinase/HSP90-like ATPase" evidence="2">
    <location>
        <begin position="326"/>
        <end position="414"/>
    </location>
</feature>
<dbReference type="Gene3D" id="3.30.565.10">
    <property type="entry name" value="Histidine kinase-like ATPase, C-terminal domain"/>
    <property type="match status" value="1"/>
</dbReference>
<feature type="transmembrane region" description="Helical" evidence="1">
    <location>
        <begin position="94"/>
        <end position="117"/>
    </location>
</feature>
<keyword evidence="1" id="KW-0812">Transmembrane</keyword>
<keyword evidence="3" id="KW-0808">Transferase</keyword>
<dbReference type="RefSeq" id="WP_170195020.1">
    <property type="nucleotide sequence ID" value="NZ_JABBNB010000014.1"/>
</dbReference>